<dbReference type="Proteomes" id="UP000050668">
    <property type="component" value="Unassembled WGS sequence"/>
</dbReference>
<keyword evidence="2" id="KW-1185">Reference proteome</keyword>
<dbReference type="EMBL" id="LGRV01000003">
    <property type="protein sequence ID" value="KOS68402.1"/>
    <property type="molecule type" value="Genomic_DNA"/>
</dbReference>
<evidence type="ECO:0008006" key="3">
    <source>
        <dbReference type="Google" id="ProtNLM"/>
    </source>
</evidence>
<comment type="caution">
    <text evidence="1">The sequence shown here is derived from an EMBL/GenBank/DDBJ whole genome shotgun (WGS) entry which is preliminary data.</text>
</comment>
<accession>A0ABR5K0F9</accession>
<protein>
    <recommendedName>
        <fullName evidence="3">Lipoprotein</fullName>
    </recommendedName>
</protein>
<sequence length="155" mass="17631">MKKILFLLIFSIFIVGAVGIIYLKSNPPLVINGYKSFDDNAKIRLIEIENKGIRELQLQNVVVNDGLPENAELVVSKAEQLETDVPNDPNITFHGIKQIKLFPSRYIDRKAVGKLPQHFGLKIEATDIQKITIHYKYLKIPFTLSVELKTVEQNT</sequence>
<evidence type="ECO:0000313" key="2">
    <source>
        <dbReference type="Proteomes" id="UP000050668"/>
    </source>
</evidence>
<name>A0ABR5K0F9_9BACI</name>
<evidence type="ECO:0000313" key="1">
    <source>
        <dbReference type="EMBL" id="KOS68402.1"/>
    </source>
</evidence>
<gene>
    <name evidence="1" type="ORF">AEA09_07420</name>
</gene>
<dbReference type="RefSeq" id="WP_053583229.1">
    <property type="nucleotide sequence ID" value="NZ_LGRV01000003.1"/>
</dbReference>
<reference evidence="2" key="1">
    <citation type="submission" date="2015-07" db="EMBL/GenBank/DDBJ databases">
        <title>Fjat-14205 dsm 2895.</title>
        <authorList>
            <person name="Liu B."/>
            <person name="Wang J."/>
            <person name="Zhu Y."/>
            <person name="Liu G."/>
            <person name="Chen Q."/>
            <person name="Chen Z."/>
            <person name="Lan J."/>
            <person name="Che J."/>
            <person name="Ge C."/>
            <person name="Shi H."/>
            <person name="Pan Z."/>
            <person name="Liu X."/>
        </authorList>
    </citation>
    <scope>NUCLEOTIDE SEQUENCE [LARGE SCALE GENOMIC DNA]</scope>
    <source>
        <strain evidence="2">DSM 25560</strain>
    </source>
</reference>
<organism evidence="1 2">
    <name type="scientific">Lysinibacillus contaminans</name>
    <dbReference type="NCBI Taxonomy" id="1293441"/>
    <lineage>
        <taxon>Bacteria</taxon>
        <taxon>Bacillati</taxon>
        <taxon>Bacillota</taxon>
        <taxon>Bacilli</taxon>
        <taxon>Bacillales</taxon>
        <taxon>Bacillaceae</taxon>
        <taxon>Lysinibacillus</taxon>
    </lineage>
</organism>
<proteinExistence type="predicted"/>